<organism evidence="2 3">
    <name type="scientific">Halocatena salina</name>
    <dbReference type="NCBI Taxonomy" id="2934340"/>
    <lineage>
        <taxon>Archaea</taxon>
        <taxon>Methanobacteriati</taxon>
        <taxon>Methanobacteriota</taxon>
        <taxon>Stenosarchaea group</taxon>
        <taxon>Halobacteria</taxon>
        <taxon>Halobacteriales</taxon>
        <taxon>Natronomonadaceae</taxon>
        <taxon>Halocatena</taxon>
    </lineage>
</organism>
<keyword evidence="1" id="KW-0812">Transmembrane</keyword>
<feature type="transmembrane region" description="Helical" evidence="1">
    <location>
        <begin position="44"/>
        <end position="64"/>
    </location>
</feature>
<feature type="transmembrane region" description="Helical" evidence="1">
    <location>
        <begin position="70"/>
        <end position="88"/>
    </location>
</feature>
<dbReference type="Proteomes" id="UP000831768">
    <property type="component" value="Plasmid unnamed2"/>
</dbReference>
<gene>
    <name evidence="2" type="ORF">MW046_15550</name>
</gene>
<proteinExistence type="predicted"/>
<dbReference type="KEGG" id="haad:MW046_15550"/>
<protein>
    <submittedName>
        <fullName evidence="2">Uncharacterized protein</fullName>
    </submittedName>
</protein>
<name>A0A8U0AAI0_9EURY</name>
<reference evidence="2" key="1">
    <citation type="submission" date="2022-04" db="EMBL/GenBank/DDBJ databases">
        <title>Halocatena sp. nov., isolated from a salt lake.</title>
        <authorList>
            <person name="Cui H.-L."/>
        </authorList>
    </citation>
    <scope>NUCLEOTIDE SEQUENCE</scope>
    <source>
        <strain evidence="2">AD-1</strain>
        <plasmid evidence="2">unnamed2</plasmid>
    </source>
</reference>
<accession>A0A8U0AAI0</accession>
<keyword evidence="3" id="KW-1185">Reference proteome</keyword>
<evidence type="ECO:0000313" key="2">
    <source>
        <dbReference type="EMBL" id="UPM44807.1"/>
    </source>
</evidence>
<dbReference type="GeneID" id="71929491"/>
<evidence type="ECO:0000313" key="3">
    <source>
        <dbReference type="Proteomes" id="UP000831768"/>
    </source>
</evidence>
<dbReference type="AlphaFoldDB" id="A0A8U0AAI0"/>
<evidence type="ECO:0000256" key="1">
    <source>
        <dbReference type="SAM" id="Phobius"/>
    </source>
</evidence>
<keyword evidence="1" id="KW-1133">Transmembrane helix</keyword>
<sequence>MVDKERQMRSVKVGVGQVTITDETIQIDQGPIRVLKRLYEQSKLLIAFIIIGSLCTIIMAIFESSPLREFAQITIIFVIIGIPLATLYPKIRNNIENASEICRVDIRHIKYTTGSRLSAPKLRIIVDDGVATGVRTVPLSHRRLGGDQQLEAAIQAFEDAGIEIVPTDETPDEDG</sequence>
<dbReference type="EMBL" id="CP096021">
    <property type="protein sequence ID" value="UPM44807.1"/>
    <property type="molecule type" value="Genomic_DNA"/>
</dbReference>
<keyword evidence="2" id="KW-0614">Plasmid</keyword>
<geneLocation type="plasmid" evidence="2 3">
    <name>unnamed2</name>
</geneLocation>
<keyword evidence="1" id="KW-0472">Membrane</keyword>
<dbReference type="RefSeq" id="WP_247995461.1">
    <property type="nucleotide sequence ID" value="NZ_CP096021.1"/>
</dbReference>